<dbReference type="InterPro" id="IPR011990">
    <property type="entry name" value="TPR-like_helical_dom_sf"/>
</dbReference>
<reference evidence="4" key="1">
    <citation type="submission" date="2019-10" db="EMBL/GenBank/DDBJ databases">
        <title>Lacipirellula parvula gen. nov., sp. nov., representing a lineage of planctomycetes widespread in freshwater anoxic habitats, and description of the family Lacipirellulaceae.</title>
        <authorList>
            <person name="Dedysh S.N."/>
            <person name="Kulichevskaya I.S."/>
            <person name="Beletsky A.V."/>
            <person name="Rakitin A.L."/>
            <person name="Mardanov A.V."/>
            <person name="Ivanova A.A."/>
            <person name="Saltykova V.X."/>
            <person name="Rijpstra W.I.C."/>
            <person name="Sinninghe Damste J.S."/>
            <person name="Ravin N.V."/>
        </authorList>
    </citation>
    <scope>NUCLEOTIDE SEQUENCE [LARGE SCALE GENOMIC DNA]</scope>
    <source>
        <strain evidence="4">PX69</strain>
    </source>
</reference>
<dbReference type="KEGG" id="lpav:PLANPX_3959"/>
<feature type="domain" description="MoxR-vWA-beta-propeller ternary system" evidence="2">
    <location>
        <begin position="7"/>
        <end position="158"/>
    </location>
</feature>
<organism evidence="3 4">
    <name type="scientific">Lacipirellula parvula</name>
    <dbReference type="NCBI Taxonomy" id="2650471"/>
    <lineage>
        <taxon>Bacteria</taxon>
        <taxon>Pseudomonadati</taxon>
        <taxon>Planctomycetota</taxon>
        <taxon>Planctomycetia</taxon>
        <taxon>Pirellulales</taxon>
        <taxon>Lacipirellulaceae</taxon>
        <taxon>Lacipirellula</taxon>
    </lineage>
</organism>
<dbReference type="AlphaFoldDB" id="A0A5K7XE60"/>
<dbReference type="InterPro" id="IPR045551">
    <property type="entry name" value="bpX3"/>
</dbReference>
<dbReference type="EMBL" id="AP021861">
    <property type="protein sequence ID" value="BBO34347.1"/>
    <property type="molecule type" value="Genomic_DNA"/>
</dbReference>
<proteinExistence type="predicted"/>
<dbReference type="SUPFAM" id="SSF50998">
    <property type="entry name" value="Quinoprotein alcohol dehydrogenase-like"/>
    <property type="match status" value="1"/>
</dbReference>
<sequence length="932" mass="100206">MLELPVTLCRRESPPLPAAAWLIACGDAGSWLHEIAAWPVNHAQIKIIPLRGAGATSQVVAALLIPPTPVAASRRCLPFAETAPQVYVPVDAAIKPRLSASELTALLPPGYVYVWQAAAGLTAAEPAEILSPAQLLAPPQLTPRDWSCAVSGIAFATRHYALEPLVALSFESILDSGRDNIGSDAEQWHDLPEAPQEPQGGFLRGVVQAGLASAGLAFVALGSLGKLLPTFQPPAGAAKGKGSTHRSSASQRSRQPSKLGAYLADKLAGVQKSLDDARNKEIRRLLHLLQDDPDRGLRFALPIGGTLHRGLARPSGRLTERLVNFSLRGLGGGGGADQWNIAADYQRQLVERYRTLANREMNLGRHRRAAYIFAELLNDLDAAAGALTAGRCFREAAVLYRERLHRPLDAARCLEQGGLWAEAIEQYSQLQMHEKVGELYEGLEQPESAREAYLTAIEEFRRNDDYVDSARVWETRLNDVDQALVELESGWLNSVAPITSLQHLFSTLKRSGRHDDARSRAVELVEEAAERRMQLPVSVVLAELFESYPDRSTRDAAAESATRIIGARLRAAPPAEARLLCSTLARLAPEDLLLGRDARRYAPASPPPRASIAGTSATPLKIKALHSMSLGLKGSWRTAAASGDVLFAAGIVDGRIVVSRADSAGNVDRFATPWPKVSVLSDAELILAVDHFHRDSVGLYVVSGETLPQKIVFTPTEYHPQSVKIGALPGSGRPFGASRGGQGSLWTVEIRDGFVASCTDDQGRLIGTIPIPRELCGQGDEVAIPLPMHVRNDRLYVGFGNGLVSLSATAESQRFETASPIRSVSGSHLYALNRIAIGMEHGAAVLWDGSGHHRLIPMASDMIEPVVCINRGGYAIAATAERIEAYETKGGALKLVATLDKHGAPPVALLPVVASDRFILFDANGVATVYEI</sequence>
<dbReference type="InterPro" id="IPR011047">
    <property type="entry name" value="Quinoprotein_ADH-like_sf"/>
</dbReference>
<feature type="region of interest" description="Disordered" evidence="1">
    <location>
        <begin position="235"/>
        <end position="257"/>
    </location>
</feature>
<feature type="compositionally biased region" description="Low complexity" evidence="1">
    <location>
        <begin position="245"/>
        <end position="257"/>
    </location>
</feature>
<name>A0A5K7XE60_9BACT</name>
<evidence type="ECO:0000259" key="2">
    <source>
        <dbReference type="Pfam" id="PF19919"/>
    </source>
</evidence>
<dbReference type="RefSeq" id="WP_152099936.1">
    <property type="nucleotide sequence ID" value="NZ_AP021861.1"/>
</dbReference>
<dbReference type="Pfam" id="PF19919">
    <property type="entry name" value="bpX3"/>
    <property type="match status" value="1"/>
</dbReference>
<evidence type="ECO:0000313" key="4">
    <source>
        <dbReference type="Proteomes" id="UP000326837"/>
    </source>
</evidence>
<accession>A0A5K7XE60</accession>
<dbReference type="Proteomes" id="UP000326837">
    <property type="component" value="Chromosome"/>
</dbReference>
<evidence type="ECO:0000313" key="3">
    <source>
        <dbReference type="EMBL" id="BBO34347.1"/>
    </source>
</evidence>
<evidence type="ECO:0000256" key="1">
    <source>
        <dbReference type="SAM" id="MobiDB-lite"/>
    </source>
</evidence>
<dbReference type="Gene3D" id="1.25.40.10">
    <property type="entry name" value="Tetratricopeptide repeat domain"/>
    <property type="match status" value="1"/>
</dbReference>
<gene>
    <name evidence="3" type="ORF">PLANPX_3959</name>
</gene>
<keyword evidence="4" id="KW-1185">Reference proteome</keyword>
<dbReference type="SUPFAM" id="SSF48452">
    <property type="entry name" value="TPR-like"/>
    <property type="match status" value="1"/>
</dbReference>
<protein>
    <recommendedName>
        <fullName evidence="2">MoxR-vWA-beta-propeller ternary system domain-containing protein</fullName>
    </recommendedName>
</protein>